<name>A0AAD5MUG2_PARTN</name>
<sequence length="72" mass="8425">MAGWLERIRITNHAKRQAHNSFFTSSLRCLSLNQHHRHTLKKYTFDQYVNISISSSDYKTAQIAPCHRLSAH</sequence>
<keyword evidence="2" id="KW-1185">Reference proteome</keyword>
<gene>
    <name evidence="1" type="ORF">KIN20_012071</name>
</gene>
<evidence type="ECO:0000313" key="2">
    <source>
        <dbReference type="Proteomes" id="UP001196413"/>
    </source>
</evidence>
<reference evidence="1" key="1">
    <citation type="submission" date="2021-06" db="EMBL/GenBank/DDBJ databases">
        <title>Parelaphostrongylus tenuis whole genome reference sequence.</title>
        <authorList>
            <person name="Garwood T.J."/>
            <person name="Larsen P.A."/>
            <person name="Fountain-Jones N.M."/>
            <person name="Garbe J.R."/>
            <person name="Macchietto M.G."/>
            <person name="Kania S.A."/>
            <person name="Gerhold R.W."/>
            <person name="Richards J.E."/>
            <person name="Wolf T.M."/>
        </authorList>
    </citation>
    <scope>NUCLEOTIDE SEQUENCE</scope>
    <source>
        <strain evidence="1">MNPRO001-30</strain>
        <tissue evidence="1">Meninges</tissue>
    </source>
</reference>
<protein>
    <submittedName>
        <fullName evidence="1">Uncharacterized protein</fullName>
    </submittedName>
</protein>
<accession>A0AAD5MUG2</accession>
<dbReference type="EMBL" id="JAHQIW010002288">
    <property type="protein sequence ID" value="KAJ1354967.1"/>
    <property type="molecule type" value="Genomic_DNA"/>
</dbReference>
<dbReference type="Proteomes" id="UP001196413">
    <property type="component" value="Unassembled WGS sequence"/>
</dbReference>
<organism evidence="1 2">
    <name type="scientific">Parelaphostrongylus tenuis</name>
    <name type="common">Meningeal worm</name>
    <dbReference type="NCBI Taxonomy" id="148309"/>
    <lineage>
        <taxon>Eukaryota</taxon>
        <taxon>Metazoa</taxon>
        <taxon>Ecdysozoa</taxon>
        <taxon>Nematoda</taxon>
        <taxon>Chromadorea</taxon>
        <taxon>Rhabditida</taxon>
        <taxon>Rhabditina</taxon>
        <taxon>Rhabditomorpha</taxon>
        <taxon>Strongyloidea</taxon>
        <taxon>Metastrongylidae</taxon>
        <taxon>Parelaphostrongylus</taxon>
    </lineage>
</organism>
<dbReference type="AlphaFoldDB" id="A0AAD5MUG2"/>
<evidence type="ECO:0000313" key="1">
    <source>
        <dbReference type="EMBL" id="KAJ1354967.1"/>
    </source>
</evidence>
<proteinExistence type="predicted"/>
<comment type="caution">
    <text evidence="1">The sequence shown here is derived from an EMBL/GenBank/DDBJ whole genome shotgun (WGS) entry which is preliminary data.</text>
</comment>